<dbReference type="EMBL" id="JAWQEG010002530">
    <property type="protein sequence ID" value="KAK3871319.1"/>
    <property type="molecule type" value="Genomic_DNA"/>
</dbReference>
<organism evidence="2 3">
    <name type="scientific">Petrolisthes cinctipes</name>
    <name type="common">Flat porcelain crab</name>
    <dbReference type="NCBI Taxonomy" id="88211"/>
    <lineage>
        <taxon>Eukaryota</taxon>
        <taxon>Metazoa</taxon>
        <taxon>Ecdysozoa</taxon>
        <taxon>Arthropoda</taxon>
        <taxon>Crustacea</taxon>
        <taxon>Multicrustacea</taxon>
        <taxon>Malacostraca</taxon>
        <taxon>Eumalacostraca</taxon>
        <taxon>Eucarida</taxon>
        <taxon>Decapoda</taxon>
        <taxon>Pleocyemata</taxon>
        <taxon>Anomura</taxon>
        <taxon>Galatheoidea</taxon>
        <taxon>Porcellanidae</taxon>
        <taxon>Petrolisthes</taxon>
    </lineage>
</organism>
<reference evidence="2" key="1">
    <citation type="submission" date="2023-10" db="EMBL/GenBank/DDBJ databases">
        <title>Genome assemblies of two species of porcelain crab, Petrolisthes cinctipes and Petrolisthes manimaculis (Anomura: Porcellanidae).</title>
        <authorList>
            <person name="Angst P."/>
        </authorList>
    </citation>
    <scope>NUCLEOTIDE SEQUENCE</scope>
    <source>
        <strain evidence="2">PB745_01</strain>
        <tissue evidence="2">Gill</tissue>
    </source>
</reference>
<dbReference type="Proteomes" id="UP001286313">
    <property type="component" value="Unassembled WGS sequence"/>
</dbReference>
<protein>
    <submittedName>
        <fullName evidence="2">Uncharacterized protein</fullName>
    </submittedName>
</protein>
<evidence type="ECO:0000313" key="2">
    <source>
        <dbReference type="EMBL" id="KAK3871319.1"/>
    </source>
</evidence>
<name>A0AAE1FBM1_PETCI</name>
<feature type="compositionally biased region" description="Low complexity" evidence="1">
    <location>
        <begin position="10"/>
        <end position="28"/>
    </location>
</feature>
<accession>A0AAE1FBM1</accession>
<sequence>MRVARRLPLRGDAAPRGGRGPGRALCLPWPGPGASQRPGRTGHSQALTVAIGVVGGIPVGVQGRVAAFVEAVVGRRAEAEVGVAAGKAVCERVWGSALR</sequence>
<proteinExistence type="predicted"/>
<comment type="caution">
    <text evidence="2">The sequence shown here is derived from an EMBL/GenBank/DDBJ whole genome shotgun (WGS) entry which is preliminary data.</text>
</comment>
<evidence type="ECO:0000313" key="3">
    <source>
        <dbReference type="Proteomes" id="UP001286313"/>
    </source>
</evidence>
<dbReference type="AlphaFoldDB" id="A0AAE1FBM1"/>
<evidence type="ECO:0000256" key="1">
    <source>
        <dbReference type="SAM" id="MobiDB-lite"/>
    </source>
</evidence>
<keyword evidence="3" id="KW-1185">Reference proteome</keyword>
<feature type="region of interest" description="Disordered" evidence="1">
    <location>
        <begin position="1"/>
        <end position="42"/>
    </location>
</feature>
<gene>
    <name evidence="2" type="ORF">Pcinc_023527</name>
</gene>